<dbReference type="AlphaFoldDB" id="U2KYM7"/>
<dbReference type="RefSeq" id="WP_021681887.1">
    <property type="nucleotide sequence ID" value="NZ_KI260389.1"/>
</dbReference>
<dbReference type="Pfam" id="PF09643">
    <property type="entry name" value="YopX"/>
    <property type="match status" value="1"/>
</dbReference>
<dbReference type="InterPro" id="IPR010024">
    <property type="entry name" value="CHP16711"/>
</dbReference>
<comment type="caution">
    <text evidence="2">The sequence shown here is derived from an EMBL/GenBank/DDBJ whole genome shotgun (WGS) entry which is preliminary data.</text>
</comment>
<organism evidence="2 3">
    <name type="scientific">Ruminococcus callidus ATCC 27760</name>
    <dbReference type="NCBI Taxonomy" id="411473"/>
    <lineage>
        <taxon>Bacteria</taxon>
        <taxon>Bacillati</taxon>
        <taxon>Bacillota</taxon>
        <taxon>Clostridia</taxon>
        <taxon>Eubacteriales</taxon>
        <taxon>Oscillospiraceae</taxon>
        <taxon>Ruminococcus</taxon>
    </lineage>
</organism>
<dbReference type="InterPro" id="IPR019096">
    <property type="entry name" value="YopX_protein"/>
</dbReference>
<dbReference type="HOGENOM" id="CLU_908781_0_0_9"/>
<gene>
    <name evidence="2" type="ORF">RUMCAL_00282</name>
</gene>
<feature type="domain" description="YopX protein" evidence="1">
    <location>
        <begin position="200"/>
        <end position="301"/>
    </location>
</feature>
<dbReference type="InterPro" id="IPR023385">
    <property type="entry name" value="YopX-like_C"/>
</dbReference>
<dbReference type="EMBL" id="AWVF01000031">
    <property type="protein sequence ID" value="ERJ97210.1"/>
    <property type="molecule type" value="Genomic_DNA"/>
</dbReference>
<dbReference type="Proteomes" id="UP000016662">
    <property type="component" value="Unassembled WGS sequence"/>
</dbReference>
<name>U2KYM7_9FIRM</name>
<evidence type="ECO:0000259" key="1">
    <source>
        <dbReference type="Pfam" id="PF09643"/>
    </source>
</evidence>
<evidence type="ECO:0000313" key="3">
    <source>
        <dbReference type="Proteomes" id="UP000016662"/>
    </source>
</evidence>
<accession>U2KYM7</accession>
<dbReference type="STRING" id="411473.RUMCAL_00282"/>
<dbReference type="OrthoDB" id="1809393at2"/>
<keyword evidence="3" id="KW-1185">Reference proteome</keyword>
<dbReference type="NCBIfam" id="TIGR01671">
    <property type="entry name" value="phage_TIGR01671"/>
    <property type="match status" value="1"/>
</dbReference>
<dbReference type="SUPFAM" id="SSF159006">
    <property type="entry name" value="YopX-like"/>
    <property type="match status" value="1"/>
</dbReference>
<protein>
    <recommendedName>
        <fullName evidence="1">YopX protein domain-containing protein</fullName>
    </recommendedName>
</protein>
<dbReference type="eggNOG" id="ENOG5030W4K">
    <property type="taxonomic scope" value="Bacteria"/>
</dbReference>
<sequence>MGKLKFDTPKFNITKGSVICLLRFKNIYTEQVKEMQKILSMSFSLGGIHPKSLENRLKRFLILNEPYIGEARLKPGDLSDIASAKRIAFEKAKRLAYKRLYGLYSELFLHVNRIKKGILNNAFTLDYKIAESSETIIDIAENQKQCLDTSHIYNPIYNPMDHEILFRGKRIDNGQWVVGFPLRKETPDLHCYIISTFETERCAETIGISGSEMYEVYPESIGQYTNVLDGNHTRIFEGDIIEATQNKNFLHTSYIKFDNGTYWCELISGSDIDDTESLNDQCLDFGLTVIGNIYDNPELLECSIND</sequence>
<proteinExistence type="predicted"/>
<reference evidence="2 3" key="1">
    <citation type="submission" date="2013-07" db="EMBL/GenBank/DDBJ databases">
        <authorList>
            <person name="Weinstock G."/>
            <person name="Sodergren E."/>
            <person name="Wylie T."/>
            <person name="Fulton L."/>
            <person name="Fulton R."/>
            <person name="Fronick C."/>
            <person name="O'Laughlin M."/>
            <person name="Godfrey J."/>
            <person name="Miner T."/>
            <person name="Herter B."/>
            <person name="Appelbaum E."/>
            <person name="Cordes M."/>
            <person name="Lek S."/>
            <person name="Wollam A."/>
            <person name="Pepin K.H."/>
            <person name="Palsikar V.B."/>
            <person name="Mitreva M."/>
            <person name="Wilson R.K."/>
        </authorList>
    </citation>
    <scope>NUCLEOTIDE SEQUENCE [LARGE SCALE GENOMIC DNA]</scope>
    <source>
        <strain evidence="2 3">ATCC 27760</strain>
    </source>
</reference>
<evidence type="ECO:0000313" key="2">
    <source>
        <dbReference type="EMBL" id="ERJ97210.1"/>
    </source>
</evidence>
<dbReference type="Gene3D" id="2.30.30.290">
    <property type="entry name" value="YopX-like domains"/>
    <property type="match status" value="1"/>
</dbReference>
<dbReference type="PATRIC" id="fig|411473.3.peg.230"/>